<keyword evidence="2" id="KW-0804">Transcription</keyword>
<dbReference type="InterPro" id="IPR036388">
    <property type="entry name" value="WH-like_DNA-bd_sf"/>
</dbReference>
<name>G5KCM4_9STRE</name>
<comment type="caution">
    <text evidence="4">The sequence shown here is derived from an EMBL/GenBank/DDBJ whole genome shotgun (WGS) entry which is preliminary data.</text>
</comment>
<evidence type="ECO:0000256" key="2">
    <source>
        <dbReference type="ARBA" id="ARBA00023163"/>
    </source>
</evidence>
<sequence length="493" mass="58999">MLVEKLMDKERRCQFRILYLMQDHFGAYAIRDLTEELQLSKVTLLKYIDRLNTDFENEDFDIQIELKNEEALLINQNQMACQKIVKFFLKDSIPYQIIIRLFSEKQFSIYELSQELLVSEATLNRHLAHLNKLLTEFKIGISKGKQVGSELQWRYFYFELFQLTMTFSEKRQLRNEMNQSSFEEMIERLCGEKLSETKLSKLNLWFYICQKRLFFFNHRNRPQEKELLALDINVFYQRLIRALLHYFNRYAIEFDQSEVYALFAFLMSQSVLPIQTTQYILGFGGIIADNITESLWLIDQTHLVGDNHRELLIYGLSQFFCQFTFFEGIILSNYQFENSIKLVDNSKNKEIISITLSRLLHLAEKGHFQNNDTVKYQRCQLLELLLFSMAKSFKTVQIAIDFDDDIVAYFILEKKLESIIKNNRYIHFQMFSTEKKYDGIISFEKRDIYGHTPFIQVNKETSMQELVRIEMFVTELFEKLKVNQKQERQINYT</sequence>
<evidence type="ECO:0000256" key="1">
    <source>
        <dbReference type="ARBA" id="ARBA00023015"/>
    </source>
</evidence>
<keyword evidence="1" id="KW-0805">Transcription regulation</keyword>
<dbReference type="PANTHER" id="PTHR30185">
    <property type="entry name" value="CRYPTIC BETA-GLUCOSIDE BGL OPERON ANTITERMINATOR"/>
    <property type="match status" value="1"/>
</dbReference>
<dbReference type="EMBL" id="AEUZ02000001">
    <property type="protein sequence ID" value="EHJ56819.1"/>
    <property type="molecule type" value="Genomic_DNA"/>
</dbReference>
<dbReference type="Gene3D" id="1.10.10.10">
    <property type="entry name" value="Winged helix-like DNA-binding domain superfamily/Winged helix DNA-binding domain"/>
    <property type="match status" value="1"/>
</dbReference>
<keyword evidence="5" id="KW-1185">Reference proteome</keyword>
<reference evidence="4 5" key="1">
    <citation type="journal article" date="2014" name="Int. J. Syst. Evol. Microbiol.">
        <title>Phylogenomics and the dynamic genome evolution of the genus Streptococcus.</title>
        <authorList>
            <consortium name="The Broad Institute Genome Sequencing Platform"/>
            <person name="Richards V.P."/>
            <person name="Palmer S.R."/>
            <person name="Pavinski Bitar P.D."/>
            <person name="Qin X."/>
            <person name="Weinstock G.M."/>
            <person name="Highlander S.K."/>
            <person name="Town C.D."/>
            <person name="Burne R.A."/>
            <person name="Stanhope M.J."/>
        </authorList>
    </citation>
    <scope>NUCLEOTIDE SEQUENCE [LARGE SCALE GENOMIC DNA]</scope>
    <source>
        <strain evidence="4 5">2285-97</strain>
    </source>
</reference>
<evidence type="ECO:0000259" key="3">
    <source>
        <dbReference type="Pfam" id="PF05043"/>
    </source>
</evidence>
<dbReference type="AlphaFoldDB" id="G5KCM4"/>
<proteinExistence type="predicted"/>
<dbReference type="Proteomes" id="UP000005388">
    <property type="component" value="Unassembled WGS sequence"/>
</dbReference>
<gene>
    <name evidence="4" type="ORF">STRUR_0459</name>
</gene>
<organism evidence="4 5">
    <name type="scientific">Streptococcus urinalis 2285-97</name>
    <dbReference type="NCBI Taxonomy" id="764291"/>
    <lineage>
        <taxon>Bacteria</taxon>
        <taxon>Bacillati</taxon>
        <taxon>Bacillota</taxon>
        <taxon>Bacilli</taxon>
        <taxon>Lactobacillales</taxon>
        <taxon>Streptococcaceae</taxon>
        <taxon>Streptococcus</taxon>
    </lineage>
</organism>
<dbReference type="eggNOG" id="COG3711">
    <property type="taxonomic scope" value="Bacteria"/>
</dbReference>
<dbReference type="InterPro" id="IPR007737">
    <property type="entry name" value="Mga_HTH"/>
</dbReference>
<evidence type="ECO:0000313" key="4">
    <source>
        <dbReference type="EMBL" id="EHJ56819.1"/>
    </source>
</evidence>
<dbReference type="InterPro" id="IPR050661">
    <property type="entry name" value="BglG_antiterminators"/>
</dbReference>
<evidence type="ECO:0000313" key="5">
    <source>
        <dbReference type="Proteomes" id="UP000005388"/>
    </source>
</evidence>
<dbReference type="RefSeq" id="WP_006739561.1">
    <property type="nucleotide sequence ID" value="NZ_AEUZ02000001.1"/>
</dbReference>
<feature type="domain" description="Mga helix-turn-helix" evidence="3">
    <location>
        <begin position="81"/>
        <end position="161"/>
    </location>
</feature>
<dbReference type="Pfam" id="PF05043">
    <property type="entry name" value="Mga"/>
    <property type="match status" value="1"/>
</dbReference>
<accession>G5KCM4</accession>
<protein>
    <submittedName>
        <fullName evidence="4">M protein trans-acting positive regulator</fullName>
    </submittedName>
</protein>
<dbReference type="PANTHER" id="PTHR30185:SF18">
    <property type="entry name" value="TRANSCRIPTIONAL REGULATOR MTLR"/>
    <property type="match status" value="1"/>
</dbReference>
<dbReference type="STRING" id="764291.STRUR_0459"/>